<name>A0A7S8FHG6_9BACT</name>
<dbReference type="KEGG" id="nkf:Nkreftii_003838"/>
<organism evidence="1 2">
    <name type="scientific">Candidatus Nitrospira kreftii</name>
    <dbReference type="NCBI Taxonomy" id="2652173"/>
    <lineage>
        <taxon>Bacteria</taxon>
        <taxon>Pseudomonadati</taxon>
        <taxon>Nitrospirota</taxon>
        <taxon>Nitrospiria</taxon>
        <taxon>Nitrospirales</taxon>
        <taxon>Nitrospiraceae</taxon>
        <taxon>Nitrospira</taxon>
    </lineage>
</organism>
<gene>
    <name evidence="1" type="ORF">Nkreftii_003838</name>
</gene>
<protein>
    <submittedName>
        <fullName evidence="1">Uncharacterized protein</fullName>
    </submittedName>
</protein>
<dbReference type="AlphaFoldDB" id="A0A7S8FHG6"/>
<evidence type="ECO:0000313" key="2">
    <source>
        <dbReference type="Proteomes" id="UP000593737"/>
    </source>
</evidence>
<accession>A0A7S8FHG6</accession>
<reference evidence="1 2" key="1">
    <citation type="journal article" date="2020" name="ISME J.">
        <title>Enrichment and physiological characterization of a novel comammox Nitrospira indicates ammonium inhibition of complete nitrification.</title>
        <authorList>
            <person name="Sakoula D."/>
            <person name="Koch H."/>
            <person name="Frank J."/>
            <person name="Jetten M.S.M."/>
            <person name="van Kessel M.A.H.J."/>
            <person name="Lucker S."/>
        </authorList>
    </citation>
    <scope>NUCLEOTIDE SEQUENCE [LARGE SCALE GENOMIC DNA]</scope>
    <source>
        <strain evidence="1">Comreactor17</strain>
    </source>
</reference>
<sequence length="178" mass="18973">MRIINHFIVTMGMVVGLVGNNDSLVSAKSLEAGYASTSWMGNGEVHDLPDGGQVINAIVKGVMIVRHSNGAVGGIVHTAKLECPIRVTVNKNGDHRTYLGLCTILAHEGRDVGYAEWKCAGGPMECEGEFTFTGGAGGFSEISGTIPFFSRIIFEKLEAVNARAVGYAYWPNLTVTLP</sequence>
<dbReference type="Proteomes" id="UP000593737">
    <property type="component" value="Chromosome"/>
</dbReference>
<dbReference type="EMBL" id="CP047423">
    <property type="protein sequence ID" value="QPD06064.1"/>
    <property type="molecule type" value="Genomic_DNA"/>
</dbReference>
<evidence type="ECO:0000313" key="1">
    <source>
        <dbReference type="EMBL" id="QPD06064.1"/>
    </source>
</evidence>
<proteinExistence type="predicted"/>